<keyword evidence="2" id="KW-1003">Cell membrane</keyword>
<dbReference type="PANTHER" id="PTHR42682:SF3">
    <property type="entry name" value="FORMATE HYDROGENLYASE SUBUNIT 3-RELATED"/>
    <property type="match status" value="1"/>
</dbReference>
<feature type="transmembrane region" description="Helical" evidence="8">
    <location>
        <begin position="551"/>
        <end position="568"/>
    </location>
</feature>
<feature type="transmembrane region" description="Helical" evidence="8">
    <location>
        <begin position="336"/>
        <end position="358"/>
    </location>
</feature>
<name>A0A2T2XGJ7_9FIRM</name>
<feature type="transmembrane region" description="Helical" evidence="8">
    <location>
        <begin position="666"/>
        <end position="683"/>
    </location>
</feature>
<feature type="transmembrane region" description="Helical" evidence="8">
    <location>
        <begin position="158"/>
        <end position="179"/>
    </location>
</feature>
<evidence type="ECO:0000256" key="1">
    <source>
        <dbReference type="ARBA" id="ARBA00004651"/>
    </source>
</evidence>
<evidence type="ECO:0000313" key="10">
    <source>
        <dbReference type="EMBL" id="PSR33562.1"/>
    </source>
</evidence>
<feature type="transmembrane region" description="Helical" evidence="8">
    <location>
        <begin position="471"/>
        <end position="491"/>
    </location>
</feature>
<comment type="caution">
    <text evidence="10">The sequence shown here is derived from an EMBL/GenBank/DDBJ whole genome shotgun (WGS) entry which is preliminary data.</text>
</comment>
<feature type="transmembrane region" description="Helical" evidence="8">
    <location>
        <begin position="203"/>
        <end position="227"/>
    </location>
</feature>
<sequence>MTPESWVLGWVLFLVIGLLVAAWLDSLASRWSSRWLDLWFGLGAVALMVMTFFLNPMTAQNLALSAPWPSLRLAPLPLAQLWSPVAGLLFLASDMALLSHPARRKILYALLPLEVSVGLYLWSGSGLMLLLTWELISGLSYLGLVSTRRARPVWNAGWALLALSELGGMFLLLALAWIMPHATVHLRDGFGALKLSAATLKPWAVNGIMTLALIAFGVKAGLFPVMVWIPMAEPEAPGVVAGIYSGLLTALAISGILALDNLTHPGVTWGVVLLLLGTLGALTGALYGVISRHVKRILAYSTLEIMGLVFAALGVWHIETRLDPGNIAATMALDGAITLLVMHAGAKFTLFAATDFTGQWGHTLDRLGGLMKKAPWTGGWTLGAAVTLAAVPPLGGFLGEWFLLESILKPLSPGTPDNLAHLALVVAGVLLAIAVALGVATYLRWYGFIFLGPFHQSGWDTVAEPQASFRYGLGLPLILGFISGPGIPWFLPWLNHSLAYILSTPENVLADTFVNPHAAAPLVPIGVNLVPAPGASGTVLFPQAFSVGDPYILLGMGMFLVGLVWLLRQWARHGRPVRRVAPWTGGFEPYRGKTSFSAEGFVHPIRLAFGAFYGLKRSRVDVEGVRFYRHTIVYRLEEHLYRPILVTARWVAGYLRRIQSGRVTQYVAYIWVTLIVAIVVGVINSR</sequence>
<feature type="transmembrane region" description="Helical" evidence="8">
    <location>
        <begin position="128"/>
        <end position="146"/>
    </location>
</feature>
<dbReference type="GO" id="GO:0016491">
    <property type="term" value="F:oxidoreductase activity"/>
    <property type="evidence" value="ECO:0007669"/>
    <property type="project" value="UniProtKB-KW"/>
</dbReference>
<evidence type="ECO:0000313" key="11">
    <source>
        <dbReference type="Proteomes" id="UP000242972"/>
    </source>
</evidence>
<keyword evidence="10" id="KW-0830">Ubiquinone</keyword>
<dbReference type="InterPro" id="IPR001750">
    <property type="entry name" value="ND/Mrp_TM"/>
</dbReference>
<protein>
    <submittedName>
        <fullName evidence="10">NADH-ubiquinone oxidoreductase</fullName>
    </submittedName>
</protein>
<dbReference type="GO" id="GO:0005886">
    <property type="term" value="C:plasma membrane"/>
    <property type="evidence" value="ECO:0007669"/>
    <property type="project" value="UniProtKB-SubCell"/>
</dbReference>
<dbReference type="Proteomes" id="UP000242972">
    <property type="component" value="Unassembled WGS sequence"/>
</dbReference>
<feature type="domain" description="NADH:quinone oxidoreductase/Mrp antiporter transmembrane" evidence="9">
    <location>
        <begin position="127"/>
        <end position="408"/>
    </location>
</feature>
<keyword evidence="3 7" id="KW-0812">Transmembrane</keyword>
<proteinExistence type="predicted"/>
<feature type="transmembrane region" description="Helical" evidence="8">
    <location>
        <begin position="297"/>
        <end position="316"/>
    </location>
</feature>
<evidence type="ECO:0000256" key="4">
    <source>
        <dbReference type="ARBA" id="ARBA00022989"/>
    </source>
</evidence>
<comment type="subcellular location">
    <subcellularLocation>
        <location evidence="1">Cell membrane</location>
        <topology evidence="1">Multi-pass membrane protein</topology>
    </subcellularLocation>
    <subcellularLocation>
        <location evidence="7">Membrane</location>
        <topology evidence="7">Multi-pass membrane protein</topology>
    </subcellularLocation>
</comment>
<keyword evidence="6 8" id="KW-0472">Membrane</keyword>
<accession>A0A2T2XGJ7</accession>
<dbReference type="InterPro" id="IPR052175">
    <property type="entry name" value="ComplexI-like_HydComp"/>
</dbReference>
<gene>
    <name evidence="10" type="ORF">C7B46_09140</name>
</gene>
<organism evidence="10 11">
    <name type="scientific">Sulfobacillus benefaciens</name>
    <dbReference type="NCBI Taxonomy" id="453960"/>
    <lineage>
        <taxon>Bacteria</taxon>
        <taxon>Bacillati</taxon>
        <taxon>Bacillota</taxon>
        <taxon>Clostridia</taxon>
        <taxon>Eubacteriales</taxon>
        <taxon>Clostridiales Family XVII. Incertae Sedis</taxon>
        <taxon>Sulfobacillus</taxon>
    </lineage>
</organism>
<feature type="transmembrane region" description="Helical" evidence="8">
    <location>
        <begin position="379"/>
        <end position="399"/>
    </location>
</feature>
<feature type="transmembrane region" description="Helical" evidence="8">
    <location>
        <begin position="239"/>
        <end position="259"/>
    </location>
</feature>
<feature type="transmembrane region" description="Helical" evidence="8">
    <location>
        <begin position="74"/>
        <end position="93"/>
    </location>
</feature>
<feature type="transmembrane region" description="Helical" evidence="8">
    <location>
        <begin position="36"/>
        <end position="54"/>
    </location>
</feature>
<dbReference type="EMBL" id="PXYW01000018">
    <property type="protein sequence ID" value="PSR33562.1"/>
    <property type="molecule type" value="Genomic_DNA"/>
</dbReference>
<keyword evidence="4 8" id="KW-1133">Transmembrane helix</keyword>
<dbReference type="PANTHER" id="PTHR42682">
    <property type="entry name" value="HYDROGENASE-4 COMPONENT F"/>
    <property type="match status" value="1"/>
</dbReference>
<evidence type="ECO:0000256" key="2">
    <source>
        <dbReference type="ARBA" id="ARBA00022475"/>
    </source>
</evidence>
<evidence type="ECO:0000256" key="6">
    <source>
        <dbReference type="ARBA" id="ARBA00023136"/>
    </source>
</evidence>
<evidence type="ECO:0000256" key="3">
    <source>
        <dbReference type="ARBA" id="ARBA00022692"/>
    </source>
</evidence>
<feature type="transmembrane region" description="Helical" evidence="8">
    <location>
        <begin position="105"/>
        <end position="122"/>
    </location>
</feature>
<evidence type="ECO:0000256" key="5">
    <source>
        <dbReference type="ARBA" id="ARBA00023002"/>
    </source>
</evidence>
<feature type="transmembrane region" description="Helical" evidence="8">
    <location>
        <begin position="271"/>
        <end position="290"/>
    </location>
</feature>
<reference evidence="10 11" key="1">
    <citation type="journal article" date="2014" name="BMC Genomics">
        <title>Comparison of environmental and isolate Sulfobacillus genomes reveals diverse carbon, sulfur, nitrogen, and hydrogen metabolisms.</title>
        <authorList>
            <person name="Justice N.B."/>
            <person name="Norman A."/>
            <person name="Brown C.T."/>
            <person name="Singh A."/>
            <person name="Thomas B.C."/>
            <person name="Banfield J.F."/>
        </authorList>
    </citation>
    <scope>NUCLEOTIDE SEQUENCE [LARGE SCALE GENOMIC DNA]</scope>
    <source>
        <strain evidence="10">AMDSBA4</strain>
    </source>
</reference>
<feature type="transmembrane region" description="Helical" evidence="8">
    <location>
        <begin position="6"/>
        <end position="24"/>
    </location>
</feature>
<evidence type="ECO:0000256" key="8">
    <source>
        <dbReference type="SAM" id="Phobius"/>
    </source>
</evidence>
<evidence type="ECO:0000256" key="7">
    <source>
        <dbReference type="RuleBase" id="RU000320"/>
    </source>
</evidence>
<feature type="transmembrane region" description="Helical" evidence="8">
    <location>
        <begin position="419"/>
        <end position="443"/>
    </location>
</feature>
<dbReference type="Pfam" id="PF00361">
    <property type="entry name" value="Proton_antipo_M"/>
    <property type="match status" value="1"/>
</dbReference>
<evidence type="ECO:0000259" key="9">
    <source>
        <dbReference type="Pfam" id="PF00361"/>
    </source>
</evidence>
<keyword evidence="5" id="KW-0560">Oxidoreductase</keyword>
<dbReference type="AlphaFoldDB" id="A0A2T2XGJ7"/>